<dbReference type="EMBL" id="GGEC01066272">
    <property type="protein sequence ID" value="MBX46756.1"/>
    <property type="molecule type" value="Transcribed_RNA"/>
</dbReference>
<accession>A0A2P2NW67</accession>
<organism evidence="1">
    <name type="scientific">Rhizophora mucronata</name>
    <name type="common">Asiatic mangrove</name>
    <dbReference type="NCBI Taxonomy" id="61149"/>
    <lineage>
        <taxon>Eukaryota</taxon>
        <taxon>Viridiplantae</taxon>
        <taxon>Streptophyta</taxon>
        <taxon>Embryophyta</taxon>
        <taxon>Tracheophyta</taxon>
        <taxon>Spermatophyta</taxon>
        <taxon>Magnoliopsida</taxon>
        <taxon>eudicotyledons</taxon>
        <taxon>Gunneridae</taxon>
        <taxon>Pentapetalae</taxon>
        <taxon>rosids</taxon>
        <taxon>fabids</taxon>
        <taxon>Malpighiales</taxon>
        <taxon>Rhizophoraceae</taxon>
        <taxon>Rhizophora</taxon>
    </lineage>
</organism>
<dbReference type="AlphaFoldDB" id="A0A2P2NW67"/>
<sequence>MVSLIIFFISMIMYNFG</sequence>
<name>A0A2P2NW67_RHIMU</name>
<proteinExistence type="predicted"/>
<reference evidence="1" key="1">
    <citation type="submission" date="2018-02" db="EMBL/GenBank/DDBJ databases">
        <title>Rhizophora mucronata_Transcriptome.</title>
        <authorList>
            <person name="Meera S.P."/>
            <person name="Sreeshan A."/>
            <person name="Augustine A."/>
        </authorList>
    </citation>
    <scope>NUCLEOTIDE SEQUENCE</scope>
    <source>
        <tissue evidence="1">Leaf</tissue>
    </source>
</reference>
<protein>
    <submittedName>
        <fullName evidence="1">Uncharacterized protein</fullName>
    </submittedName>
</protein>
<evidence type="ECO:0000313" key="1">
    <source>
        <dbReference type="EMBL" id="MBX46756.1"/>
    </source>
</evidence>